<dbReference type="InterPro" id="IPR052767">
    <property type="entry name" value="Bact_com_dev_regulator"/>
</dbReference>
<dbReference type="RefSeq" id="WP_205006868.1">
    <property type="nucleotide sequence ID" value="NZ_CBCRXA010000013.1"/>
</dbReference>
<proteinExistence type="predicted"/>
<dbReference type="Gene3D" id="1.20.1500.10">
    <property type="entry name" value="YheA/YmcA-like"/>
    <property type="match status" value="1"/>
</dbReference>
<reference evidence="1 2" key="1">
    <citation type="submission" date="2021-01" db="EMBL/GenBank/DDBJ databases">
        <title>Genomic Encyclopedia of Type Strains, Phase IV (KMG-IV): sequencing the most valuable type-strain genomes for metagenomic binning, comparative biology and taxonomic classification.</title>
        <authorList>
            <person name="Goeker M."/>
        </authorList>
    </citation>
    <scope>NUCLEOTIDE SEQUENCE [LARGE SCALE GENOMIC DNA]</scope>
    <source>
        <strain evidence="1 2">DSM 100968</strain>
    </source>
</reference>
<dbReference type="Pfam" id="PF06133">
    <property type="entry name" value="Com_YlbF"/>
    <property type="match status" value="1"/>
</dbReference>
<dbReference type="PANTHER" id="PTHR38448:SF2">
    <property type="entry name" value="REGULATORY PROTEIN YLBF"/>
    <property type="match status" value="1"/>
</dbReference>
<accession>A0ABS2Q949</accession>
<name>A0ABS2Q949_9BACL</name>
<dbReference type="InterPro" id="IPR010368">
    <property type="entry name" value="Com_YlbF"/>
</dbReference>
<comment type="caution">
    <text evidence="1">The sequence shown here is derived from an EMBL/GenBank/DDBJ whole genome shotgun (WGS) entry which is preliminary data.</text>
</comment>
<dbReference type="PANTHER" id="PTHR38448">
    <property type="entry name" value="REGULATORY PROTEIN YLBF-RELATED"/>
    <property type="match status" value="1"/>
</dbReference>
<gene>
    <name evidence="1" type="ORF">JOC27_001761</name>
</gene>
<sequence length="143" mass="16134">MIANLENNQVLDHAESLAGLISQSEPFRHYISRRQAVARSEQAQKLIQRFSNIKVKYEEVQRFGRYHPDFKKVIQETMTAKREMDLYPLIAEFKQAEKAMQDFLGAVSAELAGSVSKSIKVPNGDPFFDHGCGSGGSCKCRTH</sequence>
<keyword evidence="2" id="KW-1185">Reference proteome</keyword>
<dbReference type="SUPFAM" id="SSF158622">
    <property type="entry name" value="YheA/YmcA-like"/>
    <property type="match status" value="1"/>
</dbReference>
<dbReference type="Proteomes" id="UP000823201">
    <property type="component" value="Unassembled WGS sequence"/>
</dbReference>
<evidence type="ECO:0000313" key="2">
    <source>
        <dbReference type="Proteomes" id="UP000823201"/>
    </source>
</evidence>
<evidence type="ECO:0000313" key="1">
    <source>
        <dbReference type="EMBL" id="MBM7658308.1"/>
    </source>
</evidence>
<protein>
    <submittedName>
        <fullName evidence="1">Cell fate (Sporulation/competence/biofilm development) regulator YlbF (YheA/YmcA/DUF963 family)</fullName>
    </submittedName>
</protein>
<dbReference type="EMBL" id="JAFBEV010000014">
    <property type="protein sequence ID" value="MBM7658308.1"/>
    <property type="molecule type" value="Genomic_DNA"/>
</dbReference>
<dbReference type="InterPro" id="IPR023378">
    <property type="entry name" value="YheA/YmcA-like_dom_sf"/>
</dbReference>
<organism evidence="1 2">
    <name type="scientific">Sporolactobacillus spathodeae</name>
    <dbReference type="NCBI Taxonomy" id="1465502"/>
    <lineage>
        <taxon>Bacteria</taxon>
        <taxon>Bacillati</taxon>
        <taxon>Bacillota</taxon>
        <taxon>Bacilli</taxon>
        <taxon>Bacillales</taxon>
        <taxon>Sporolactobacillaceae</taxon>
        <taxon>Sporolactobacillus</taxon>
    </lineage>
</organism>